<accession>A0A0B6X187</accession>
<reference evidence="1 2" key="1">
    <citation type="submission" date="2014-02" db="EMBL/GenBank/DDBJ databases">
        <authorList>
            <person name="Genoscope - CEA"/>
        </authorList>
    </citation>
    <scope>NUCLEOTIDE SEQUENCE [LARGE SCALE GENOMIC DNA]</scope>
    <source>
        <strain evidence="1 2">CS03</strain>
    </source>
</reference>
<dbReference type="EMBL" id="FO818637">
    <property type="protein sequence ID" value="CDM87487.1"/>
    <property type="molecule type" value="Genomic_DNA"/>
</dbReference>
<sequence>MFSVVISIIPTNIHTTDNNGVTAVSGITRSELNHFLKYQMVT</sequence>
<name>A0A0B6X187_XENBV</name>
<dbReference type="KEGG" id="xbv:XBW1_0128"/>
<protein>
    <submittedName>
        <fullName evidence="1">Uncharacterized protein</fullName>
    </submittedName>
</protein>
<evidence type="ECO:0000313" key="1">
    <source>
        <dbReference type="EMBL" id="CDM87487.1"/>
    </source>
</evidence>
<gene>
    <name evidence="1" type="ORF">XBW1_0128</name>
</gene>
<proteinExistence type="predicted"/>
<organism evidence="1 2">
    <name type="scientific">Xenorhabdus bovienii</name>
    <name type="common">Xenorhabdus nematophila subsp. bovienii</name>
    <dbReference type="NCBI Taxonomy" id="40576"/>
    <lineage>
        <taxon>Bacteria</taxon>
        <taxon>Pseudomonadati</taxon>
        <taxon>Pseudomonadota</taxon>
        <taxon>Gammaproteobacteria</taxon>
        <taxon>Enterobacterales</taxon>
        <taxon>Morganellaceae</taxon>
        <taxon>Xenorhabdus</taxon>
    </lineage>
</organism>
<dbReference type="AlphaFoldDB" id="A0A0B6X187"/>
<evidence type="ECO:0000313" key="2">
    <source>
        <dbReference type="Proteomes" id="UP000032930"/>
    </source>
</evidence>
<dbReference type="Proteomes" id="UP000032930">
    <property type="component" value="Chromosome"/>
</dbReference>